<dbReference type="Proteomes" id="UP000199136">
    <property type="component" value="Unassembled WGS sequence"/>
</dbReference>
<evidence type="ECO:0000313" key="1">
    <source>
        <dbReference type="EMBL" id="SFQ03668.1"/>
    </source>
</evidence>
<accession>A0A1I5V842</accession>
<reference evidence="1 2" key="1">
    <citation type="submission" date="2016-10" db="EMBL/GenBank/DDBJ databases">
        <authorList>
            <person name="de Groot N.N."/>
        </authorList>
    </citation>
    <scope>NUCLEOTIDE SEQUENCE [LARGE SCALE GENOMIC DNA]</scope>
    <source>
        <strain evidence="1 2">DSM 20581</strain>
    </source>
</reference>
<gene>
    <name evidence="1" type="ORF">SAMN04488506_0411</name>
</gene>
<dbReference type="EMBL" id="FOXW01000001">
    <property type="protein sequence ID" value="SFQ03668.1"/>
    <property type="molecule type" value="Genomic_DNA"/>
</dbReference>
<protein>
    <submittedName>
        <fullName evidence="1">Uncharacterized protein</fullName>
    </submittedName>
</protein>
<dbReference type="AlphaFoldDB" id="A0A1I5V842"/>
<sequence>MMELLLSVVKEQFQEEWEKTPSIEKEQWLDIESTENVKLQDIRHWIEKGFLFVYLVKGQLKVNIPTELKYVMQKTTNNPLTEELDRFVVFYQHANMMKRIYGFININHLISVWNRYYKSQLNKENVIQLLKAKNILSKQKIYLENEEVY</sequence>
<name>A0A1I5V842_9LACT</name>
<organism evidence="1 2">
    <name type="scientific">Desemzia incerta</name>
    <dbReference type="NCBI Taxonomy" id="82801"/>
    <lineage>
        <taxon>Bacteria</taxon>
        <taxon>Bacillati</taxon>
        <taxon>Bacillota</taxon>
        <taxon>Bacilli</taxon>
        <taxon>Lactobacillales</taxon>
        <taxon>Carnobacteriaceae</taxon>
        <taxon>Desemzia</taxon>
    </lineage>
</organism>
<dbReference type="STRING" id="82801.SAMN04488506_0411"/>
<dbReference type="RefSeq" id="WP_218147484.1">
    <property type="nucleotide sequence ID" value="NZ_CP126128.1"/>
</dbReference>
<keyword evidence="2" id="KW-1185">Reference proteome</keyword>
<evidence type="ECO:0000313" key="2">
    <source>
        <dbReference type="Proteomes" id="UP000199136"/>
    </source>
</evidence>
<proteinExistence type="predicted"/>